<dbReference type="GO" id="GO:0016199">
    <property type="term" value="P:axon midline choice point recognition"/>
    <property type="evidence" value="ECO:0007669"/>
    <property type="project" value="UniProtKB-ARBA"/>
</dbReference>
<dbReference type="GO" id="GO:0007526">
    <property type="term" value="P:larval somatic muscle development"/>
    <property type="evidence" value="ECO:0007669"/>
    <property type="project" value="UniProtKB-ARBA"/>
</dbReference>
<dbReference type="Gene3D" id="3.30.710.10">
    <property type="entry name" value="Potassium Channel Kv1.1, Chain A"/>
    <property type="match status" value="1"/>
</dbReference>
<dbReference type="PANTHER" id="PTHR23110">
    <property type="entry name" value="BTB DOMAIN TRANSCRIPTION FACTOR"/>
    <property type="match status" value="1"/>
</dbReference>
<dbReference type="InterPro" id="IPR011333">
    <property type="entry name" value="SKP1/BTB/POZ_sf"/>
</dbReference>
<keyword evidence="6" id="KW-0524">Neurogenesis</keyword>
<dbReference type="Pfam" id="PF00651">
    <property type="entry name" value="BTB"/>
    <property type="match status" value="1"/>
</dbReference>
<evidence type="ECO:0000256" key="6">
    <source>
        <dbReference type="ARBA" id="ARBA00022902"/>
    </source>
</evidence>
<evidence type="ECO:0000259" key="10">
    <source>
        <dbReference type="PROSITE" id="PS50097"/>
    </source>
</evidence>
<feature type="region of interest" description="Disordered" evidence="9">
    <location>
        <begin position="94"/>
        <end position="162"/>
    </location>
</feature>
<evidence type="ECO:0000256" key="9">
    <source>
        <dbReference type="SAM" id="MobiDB-lite"/>
    </source>
</evidence>
<evidence type="ECO:0000256" key="2">
    <source>
        <dbReference type="ARBA" id="ARBA00022723"/>
    </source>
</evidence>
<comment type="caution">
    <text evidence="11">The sequence shown here is derived from an EMBL/GenBank/DDBJ whole genome shotgun (WGS) entry which is preliminary data.</text>
</comment>
<organism evidence="11 12">
    <name type="scientific">Meganyctiphanes norvegica</name>
    <name type="common">Northern krill</name>
    <name type="synonym">Thysanopoda norvegica</name>
    <dbReference type="NCBI Taxonomy" id="48144"/>
    <lineage>
        <taxon>Eukaryota</taxon>
        <taxon>Metazoa</taxon>
        <taxon>Ecdysozoa</taxon>
        <taxon>Arthropoda</taxon>
        <taxon>Crustacea</taxon>
        <taxon>Multicrustacea</taxon>
        <taxon>Malacostraca</taxon>
        <taxon>Eumalacostraca</taxon>
        <taxon>Eucarida</taxon>
        <taxon>Euphausiacea</taxon>
        <taxon>Euphausiidae</taxon>
        <taxon>Meganyctiphanes</taxon>
    </lineage>
</organism>
<feature type="non-terminal residue" evidence="11">
    <location>
        <position position="1"/>
    </location>
</feature>
<evidence type="ECO:0000256" key="3">
    <source>
        <dbReference type="ARBA" id="ARBA00022771"/>
    </source>
</evidence>
<protein>
    <recommendedName>
        <fullName evidence="10">BTB domain-containing protein</fullName>
    </recommendedName>
</protein>
<dbReference type="GO" id="GO:0008406">
    <property type="term" value="P:gonad development"/>
    <property type="evidence" value="ECO:0007669"/>
    <property type="project" value="UniProtKB-ARBA"/>
</dbReference>
<dbReference type="GO" id="GO:0008270">
    <property type="term" value="F:zinc ion binding"/>
    <property type="evidence" value="ECO:0007669"/>
    <property type="project" value="UniProtKB-KW"/>
</dbReference>
<evidence type="ECO:0000256" key="8">
    <source>
        <dbReference type="ARBA" id="ARBA00037382"/>
    </source>
</evidence>
<name>A0AAV2RUC3_MEGNR</name>
<dbReference type="Pfam" id="PF04500">
    <property type="entry name" value="FLYWCH"/>
    <property type="match status" value="1"/>
</dbReference>
<keyword evidence="7" id="KW-0539">Nucleus</keyword>
<evidence type="ECO:0000313" key="11">
    <source>
        <dbReference type="EMBL" id="CAL4135963.1"/>
    </source>
</evidence>
<dbReference type="GO" id="GO:0007464">
    <property type="term" value="P:R3/R4 cell fate commitment"/>
    <property type="evidence" value="ECO:0007669"/>
    <property type="project" value="UniProtKB-ARBA"/>
</dbReference>
<dbReference type="GO" id="GO:0006357">
    <property type="term" value="P:regulation of transcription by RNA polymerase II"/>
    <property type="evidence" value="ECO:0007669"/>
    <property type="project" value="TreeGrafter"/>
</dbReference>
<dbReference type="Proteomes" id="UP001497623">
    <property type="component" value="Unassembled WGS sequence"/>
</dbReference>
<keyword evidence="2" id="KW-0479">Metal-binding</keyword>
<dbReference type="InterPro" id="IPR007588">
    <property type="entry name" value="Znf_FLYWCH"/>
</dbReference>
<evidence type="ECO:0000256" key="5">
    <source>
        <dbReference type="ARBA" id="ARBA00022833"/>
    </source>
</evidence>
<dbReference type="SUPFAM" id="SSF54695">
    <property type="entry name" value="POZ domain"/>
    <property type="match status" value="1"/>
</dbReference>
<comment type="function">
    <text evidence="8">Putative transcription factor required for axon growth and guidance in the central and peripheral nervous systems. Repels CNS axons away from the midline by promoting the expression of the midline repellent sli and its receptor robo.</text>
</comment>
<keyword evidence="1" id="KW-0217">Developmental protein</keyword>
<evidence type="ECO:0000256" key="1">
    <source>
        <dbReference type="ARBA" id="ARBA00022473"/>
    </source>
</evidence>
<feature type="domain" description="BTB" evidence="10">
    <location>
        <begin position="4"/>
        <end position="69"/>
    </location>
</feature>
<dbReference type="GO" id="GO:0045476">
    <property type="term" value="P:nurse cell apoptotic process"/>
    <property type="evidence" value="ECO:0007669"/>
    <property type="project" value="UniProtKB-ARBA"/>
</dbReference>
<dbReference type="GO" id="GO:0005634">
    <property type="term" value="C:nucleus"/>
    <property type="evidence" value="ECO:0007669"/>
    <property type="project" value="UniProtKB-ARBA"/>
</dbReference>
<reference evidence="11 12" key="1">
    <citation type="submission" date="2024-05" db="EMBL/GenBank/DDBJ databases">
        <authorList>
            <person name="Wallberg A."/>
        </authorList>
    </citation>
    <scope>NUCLEOTIDE SEQUENCE [LARGE SCALE GENOMIC DNA]</scope>
</reference>
<dbReference type="PANTHER" id="PTHR23110:SF111">
    <property type="entry name" value="LONGITUDINALS LACKING PROTEIN, ISOFORMS F_I_K_T"/>
    <property type="match status" value="1"/>
</dbReference>
<dbReference type="GO" id="GO:0045467">
    <property type="term" value="P:R7 cell development"/>
    <property type="evidence" value="ECO:0007669"/>
    <property type="project" value="UniProtKB-ARBA"/>
</dbReference>
<dbReference type="AlphaFoldDB" id="A0AAV2RUC3"/>
<feature type="compositionally biased region" description="Basic and acidic residues" evidence="9">
    <location>
        <begin position="127"/>
        <end position="143"/>
    </location>
</feature>
<dbReference type="GO" id="GO:0048813">
    <property type="term" value="P:dendrite morphogenesis"/>
    <property type="evidence" value="ECO:0007669"/>
    <property type="project" value="UniProtKB-ARBA"/>
</dbReference>
<keyword evidence="5" id="KW-0862">Zinc</keyword>
<feature type="compositionally biased region" description="Basic and acidic residues" evidence="9">
    <location>
        <begin position="106"/>
        <end position="118"/>
    </location>
</feature>
<keyword evidence="4" id="KW-0221">Differentiation</keyword>
<dbReference type="Gene3D" id="2.20.25.240">
    <property type="match status" value="1"/>
</dbReference>
<evidence type="ECO:0000313" key="12">
    <source>
        <dbReference type="Proteomes" id="UP001497623"/>
    </source>
</evidence>
<evidence type="ECO:0000256" key="7">
    <source>
        <dbReference type="ARBA" id="ARBA00023242"/>
    </source>
</evidence>
<sequence length="438" mass="49737">ETYCDATIACEGNLYPIHRFVISTCSTYFERILENISEKNPIIVLVGIKPKMIEHLLQYMYTGEVKVLQEDIDSLIRAGELLKIKGIGVPDQWGKPKKQKSFFSDCEEKPEKRQRTDGFGDSLRLNDASRDSKDNKASNRSIEDCNEGLGQKEKEVSSDSSNHPIFENAAIEEEIFQPSKVLLQKEAKSSSERCIDNTNQQITAFTAVKEEILQPYVESLHKVARCSSGGFNEEKTPKELNDNLCPSSQPIFEFAAVKEETLQTNDDSTNFAELNVKEEWIENLMNEEEILSTDTDKVIFQNSVLSISCYRAKTKMKDGQHLFTLDKECNGKIYWKCDDIPCRSRIHTVNGEIVKRINPIHTHPSVPGKAEVEEILASMKERASNTAEPISQIVNTFYPKVDVGWTHLLPAVKSIKRTLQRARKKTTVSDFGQRIKHI</sequence>
<dbReference type="SMART" id="SM00225">
    <property type="entry name" value="BTB"/>
    <property type="match status" value="1"/>
</dbReference>
<proteinExistence type="predicted"/>
<evidence type="ECO:0000256" key="4">
    <source>
        <dbReference type="ARBA" id="ARBA00022782"/>
    </source>
</evidence>
<gene>
    <name evidence="11" type="ORF">MNOR_LOCUS27739</name>
</gene>
<keyword evidence="12" id="KW-1185">Reference proteome</keyword>
<accession>A0AAV2RUC3</accession>
<dbReference type="EMBL" id="CAXKWB010029634">
    <property type="protein sequence ID" value="CAL4135963.1"/>
    <property type="molecule type" value="Genomic_DNA"/>
</dbReference>
<dbReference type="PROSITE" id="PS50097">
    <property type="entry name" value="BTB"/>
    <property type="match status" value="1"/>
</dbReference>
<keyword evidence="3" id="KW-0863">Zinc-finger</keyword>
<dbReference type="InterPro" id="IPR051095">
    <property type="entry name" value="Dros_DevTransReg"/>
</dbReference>
<dbReference type="CDD" id="cd18315">
    <property type="entry name" value="BTB_POZ_BAB-like"/>
    <property type="match status" value="1"/>
</dbReference>
<dbReference type="InterPro" id="IPR000210">
    <property type="entry name" value="BTB/POZ_dom"/>
</dbReference>
<dbReference type="GO" id="GO:0035167">
    <property type="term" value="P:larval lymph gland hemopoiesis"/>
    <property type="evidence" value="ECO:0007669"/>
    <property type="project" value="UniProtKB-ARBA"/>
</dbReference>